<dbReference type="Pfam" id="PF02163">
    <property type="entry name" value="Peptidase_M50"/>
    <property type="match status" value="1"/>
</dbReference>
<evidence type="ECO:0000313" key="8">
    <source>
        <dbReference type="EMBL" id="PAV23974.1"/>
    </source>
</evidence>
<name>A0A286UWR6_9AGAM</name>
<dbReference type="GO" id="GO:1905897">
    <property type="term" value="P:regulation of response to endoplasmic reticulum stress"/>
    <property type="evidence" value="ECO:0007669"/>
    <property type="project" value="TreeGrafter"/>
</dbReference>
<dbReference type="PANTHER" id="PTHR13325">
    <property type="entry name" value="PROTEASE M50 MEMBRANE-BOUND TRANSCRIPTION FACTOR SITE 2 PROTEASE"/>
    <property type="match status" value="1"/>
</dbReference>
<evidence type="ECO:0000256" key="3">
    <source>
        <dbReference type="ARBA" id="ARBA00022989"/>
    </source>
</evidence>
<accession>A0A286UWR6</accession>
<reference evidence="8 9" key="1">
    <citation type="journal article" date="2017" name="Mol. Ecol.">
        <title>Comparative and population genomic landscape of Phellinus noxius: A hypervariable fungus causing root rot in trees.</title>
        <authorList>
            <person name="Chung C.L."/>
            <person name="Lee T.J."/>
            <person name="Akiba M."/>
            <person name="Lee H.H."/>
            <person name="Kuo T.H."/>
            <person name="Liu D."/>
            <person name="Ke H.M."/>
            <person name="Yokoi T."/>
            <person name="Roa M.B."/>
            <person name="Lu M.J."/>
            <person name="Chang Y.Y."/>
            <person name="Ann P.J."/>
            <person name="Tsai J.N."/>
            <person name="Chen C.Y."/>
            <person name="Tzean S.S."/>
            <person name="Ota Y."/>
            <person name="Hattori T."/>
            <person name="Sahashi N."/>
            <person name="Liou R.F."/>
            <person name="Kikuchi T."/>
            <person name="Tsai I.J."/>
        </authorList>
    </citation>
    <scope>NUCLEOTIDE SEQUENCE [LARGE SCALE GENOMIC DNA]</scope>
    <source>
        <strain evidence="8 9">FFPRI411160</strain>
    </source>
</reference>
<comment type="subcellular location">
    <subcellularLocation>
        <location evidence="1">Endomembrane system</location>
        <topology evidence="1">Multi-pass membrane protein</topology>
    </subcellularLocation>
</comment>
<evidence type="ECO:0000256" key="6">
    <source>
        <dbReference type="SAM" id="Phobius"/>
    </source>
</evidence>
<dbReference type="GO" id="GO:0005737">
    <property type="term" value="C:cytoplasm"/>
    <property type="evidence" value="ECO:0007669"/>
    <property type="project" value="TreeGrafter"/>
</dbReference>
<sequence>MASMNTPRTMDDTSFAITPIIPGITVPWSHTPLLILTLLVALYIHESGHAIAASLDSVPLTAAGLSLFFVIPVAFVGTCPKKTEALSPVAKLRVAGAGIWHNLLTWLVIYLFTQASVYVPWTMLGWKDVQSIGLVVLEVEKNSPLAYHMAPGDIVSKLDDLSLSSTNDISENLWKQYLFSSQPTPGTFEKGWCIEELYFDEQPTECCSPEYEVFPPDSQLSCFIPILDEEGGRCVDPVPILNPTDTKSVERCFSPSDCNPAGNTEEMECIRLGTNTHLLRITVLPPIWERVRHGSNATSKTVLWSGPREEVWDQVKVGKLSPRSSSLLLLQSGLINLFFEYLSMASMSLFALNLLPVYPLDGHWTLSYLIDLIGKSKLEREDDDMLRDIELQPLSTRLYGMHGHSTCSRSTISKIRSILRQMRWVVCRWKDRIKRLIWYRVSIVFDI</sequence>
<feature type="domain" description="Peptidase M50" evidence="7">
    <location>
        <begin position="34"/>
        <end position="385"/>
    </location>
</feature>
<evidence type="ECO:0000256" key="5">
    <source>
        <dbReference type="ARBA" id="ARBA00032658"/>
    </source>
</evidence>
<dbReference type="STRING" id="2282107.A0A286UWR6"/>
<organism evidence="8 9">
    <name type="scientific">Pyrrhoderma noxium</name>
    <dbReference type="NCBI Taxonomy" id="2282107"/>
    <lineage>
        <taxon>Eukaryota</taxon>
        <taxon>Fungi</taxon>
        <taxon>Dikarya</taxon>
        <taxon>Basidiomycota</taxon>
        <taxon>Agaricomycotina</taxon>
        <taxon>Agaricomycetes</taxon>
        <taxon>Hymenochaetales</taxon>
        <taxon>Hymenochaetaceae</taxon>
        <taxon>Pyrrhoderma</taxon>
    </lineage>
</organism>
<dbReference type="GO" id="GO:0004222">
    <property type="term" value="F:metalloendopeptidase activity"/>
    <property type="evidence" value="ECO:0007669"/>
    <property type="project" value="InterPro"/>
</dbReference>
<dbReference type="OrthoDB" id="7694678at2759"/>
<keyword evidence="2 6" id="KW-0812">Transmembrane</keyword>
<dbReference type="GO" id="GO:0012505">
    <property type="term" value="C:endomembrane system"/>
    <property type="evidence" value="ECO:0007669"/>
    <property type="project" value="UniProtKB-SubCell"/>
</dbReference>
<dbReference type="GO" id="GO:0031293">
    <property type="term" value="P:membrane protein intracellular domain proteolysis"/>
    <property type="evidence" value="ECO:0007669"/>
    <property type="project" value="TreeGrafter"/>
</dbReference>
<keyword evidence="4 6" id="KW-0472">Membrane</keyword>
<comment type="caution">
    <text evidence="8">The sequence shown here is derived from an EMBL/GenBank/DDBJ whole genome shotgun (WGS) entry which is preliminary data.</text>
</comment>
<gene>
    <name evidence="8" type="ORF">PNOK_0104200</name>
</gene>
<dbReference type="GO" id="GO:0016020">
    <property type="term" value="C:membrane"/>
    <property type="evidence" value="ECO:0007669"/>
    <property type="project" value="InterPro"/>
</dbReference>
<evidence type="ECO:0000313" key="9">
    <source>
        <dbReference type="Proteomes" id="UP000217199"/>
    </source>
</evidence>
<protein>
    <recommendedName>
        <fullName evidence="5">Endopeptidase S2P</fullName>
    </recommendedName>
</protein>
<dbReference type="InParanoid" id="A0A286UWR6"/>
<evidence type="ECO:0000259" key="7">
    <source>
        <dbReference type="Pfam" id="PF02163"/>
    </source>
</evidence>
<evidence type="ECO:0000256" key="1">
    <source>
        <dbReference type="ARBA" id="ARBA00004127"/>
    </source>
</evidence>
<dbReference type="PANTHER" id="PTHR13325:SF3">
    <property type="entry name" value="MEMBRANE-BOUND TRANSCRIPTION FACTOR SITE-2 PROTEASE"/>
    <property type="match status" value="1"/>
</dbReference>
<dbReference type="EMBL" id="NBII01000001">
    <property type="protein sequence ID" value="PAV23974.1"/>
    <property type="molecule type" value="Genomic_DNA"/>
</dbReference>
<dbReference type="AlphaFoldDB" id="A0A286UWR6"/>
<feature type="transmembrane region" description="Helical" evidence="6">
    <location>
        <begin position="57"/>
        <end position="78"/>
    </location>
</feature>
<dbReference type="InterPro" id="IPR001193">
    <property type="entry name" value="MBTPS2"/>
</dbReference>
<proteinExistence type="predicted"/>
<evidence type="ECO:0000256" key="4">
    <source>
        <dbReference type="ARBA" id="ARBA00023136"/>
    </source>
</evidence>
<keyword evidence="9" id="KW-1185">Reference proteome</keyword>
<feature type="transmembrane region" description="Helical" evidence="6">
    <location>
        <begin position="20"/>
        <end position="45"/>
    </location>
</feature>
<evidence type="ECO:0000256" key="2">
    <source>
        <dbReference type="ARBA" id="ARBA00022692"/>
    </source>
</evidence>
<feature type="transmembrane region" description="Helical" evidence="6">
    <location>
        <begin position="98"/>
        <end position="121"/>
    </location>
</feature>
<dbReference type="InterPro" id="IPR008915">
    <property type="entry name" value="Peptidase_M50"/>
</dbReference>
<keyword evidence="3 6" id="KW-1133">Transmembrane helix</keyword>
<dbReference type="Proteomes" id="UP000217199">
    <property type="component" value="Unassembled WGS sequence"/>
</dbReference>
<dbReference type="PRINTS" id="PR01000">
    <property type="entry name" value="SREBPS2PTASE"/>
</dbReference>